<dbReference type="InterPro" id="IPR035979">
    <property type="entry name" value="RBD_domain_sf"/>
</dbReference>
<proteinExistence type="predicted"/>
<feature type="compositionally biased region" description="Basic and acidic residues" evidence="6">
    <location>
        <begin position="631"/>
        <end position="703"/>
    </location>
</feature>
<evidence type="ECO:0000256" key="6">
    <source>
        <dbReference type="SAM" id="MobiDB-lite"/>
    </source>
</evidence>
<feature type="domain" description="RRM" evidence="7">
    <location>
        <begin position="463"/>
        <end position="602"/>
    </location>
</feature>
<keyword evidence="2" id="KW-0677">Repeat</keyword>
<dbReference type="CDD" id="cd12677">
    <property type="entry name" value="RRM4_Nop4p"/>
    <property type="match status" value="1"/>
</dbReference>
<dbReference type="PROSITE" id="PS50102">
    <property type="entry name" value="RRM"/>
    <property type="match status" value="4"/>
</dbReference>
<feature type="region of interest" description="Disordered" evidence="6">
    <location>
        <begin position="631"/>
        <end position="755"/>
    </location>
</feature>
<comment type="subcellular location">
    <subcellularLocation>
        <location evidence="1">Nucleus</location>
    </subcellularLocation>
</comment>
<feature type="domain" description="RRM" evidence="7">
    <location>
        <begin position="16"/>
        <end position="94"/>
    </location>
</feature>
<dbReference type="InterPro" id="IPR051945">
    <property type="entry name" value="RRM_MRD1_RNA_proc_ribogen"/>
</dbReference>
<feature type="compositionally biased region" description="Basic and acidic residues" evidence="6">
    <location>
        <begin position="240"/>
        <end position="252"/>
    </location>
</feature>
<name>A0A9W6YQG8_AMBMO</name>
<dbReference type="SMART" id="SM00360">
    <property type="entry name" value="RRM"/>
    <property type="match status" value="4"/>
</dbReference>
<feature type="region of interest" description="Disordered" evidence="6">
    <location>
        <begin position="92"/>
        <end position="113"/>
    </location>
</feature>
<feature type="compositionally biased region" description="Acidic residues" evidence="6">
    <location>
        <begin position="211"/>
        <end position="239"/>
    </location>
</feature>
<evidence type="ECO:0000313" key="9">
    <source>
        <dbReference type="Proteomes" id="UP001165063"/>
    </source>
</evidence>
<feature type="domain" description="RRM" evidence="7">
    <location>
        <begin position="122"/>
        <end position="200"/>
    </location>
</feature>
<keyword evidence="9" id="KW-1185">Reference proteome</keyword>
<dbReference type="OrthoDB" id="267048at2759"/>
<dbReference type="InterPro" id="IPR000504">
    <property type="entry name" value="RRM_dom"/>
</dbReference>
<feature type="domain" description="RRM" evidence="7">
    <location>
        <begin position="291"/>
        <end position="384"/>
    </location>
</feature>
<gene>
    <name evidence="8" type="ORF">Amon01_000003300</name>
</gene>
<dbReference type="AlphaFoldDB" id="A0A9W6YQG8"/>
<feature type="compositionally biased region" description="Acidic residues" evidence="6">
    <location>
        <begin position="253"/>
        <end position="265"/>
    </location>
</feature>
<dbReference type="GO" id="GO:0005730">
    <property type="term" value="C:nucleolus"/>
    <property type="evidence" value="ECO:0007669"/>
    <property type="project" value="TreeGrafter"/>
</dbReference>
<evidence type="ECO:0000256" key="5">
    <source>
        <dbReference type="PROSITE-ProRule" id="PRU00176"/>
    </source>
</evidence>
<feature type="compositionally biased region" description="Basic residues" evidence="6">
    <location>
        <begin position="743"/>
        <end position="755"/>
    </location>
</feature>
<dbReference type="GO" id="GO:0003729">
    <property type="term" value="F:mRNA binding"/>
    <property type="evidence" value="ECO:0007669"/>
    <property type="project" value="TreeGrafter"/>
</dbReference>
<evidence type="ECO:0000259" key="7">
    <source>
        <dbReference type="PROSITE" id="PS50102"/>
    </source>
</evidence>
<evidence type="ECO:0000256" key="1">
    <source>
        <dbReference type="ARBA" id="ARBA00004123"/>
    </source>
</evidence>
<dbReference type="InterPro" id="IPR034808">
    <property type="entry name" value="Nop4p_RRM3"/>
</dbReference>
<dbReference type="Pfam" id="PF00076">
    <property type="entry name" value="RRM_1"/>
    <property type="match status" value="3"/>
</dbReference>
<evidence type="ECO:0000313" key="8">
    <source>
        <dbReference type="EMBL" id="GMG18868.1"/>
    </source>
</evidence>
<organism evidence="8 9">
    <name type="scientific">Ambrosiozyma monospora</name>
    <name type="common">Yeast</name>
    <name type="synonym">Endomycopsis monosporus</name>
    <dbReference type="NCBI Taxonomy" id="43982"/>
    <lineage>
        <taxon>Eukaryota</taxon>
        <taxon>Fungi</taxon>
        <taxon>Dikarya</taxon>
        <taxon>Ascomycota</taxon>
        <taxon>Saccharomycotina</taxon>
        <taxon>Pichiomycetes</taxon>
        <taxon>Pichiales</taxon>
        <taxon>Pichiaceae</taxon>
        <taxon>Ambrosiozyma</taxon>
    </lineage>
</organism>
<dbReference type="InterPro" id="IPR012677">
    <property type="entry name" value="Nucleotide-bd_a/b_plait_sf"/>
</dbReference>
<accession>A0A9W6YQG8</accession>
<keyword evidence="4" id="KW-0539">Nucleus</keyword>
<dbReference type="EMBL" id="BSXU01000019">
    <property type="protein sequence ID" value="GMG18868.1"/>
    <property type="molecule type" value="Genomic_DNA"/>
</dbReference>
<dbReference type="PANTHER" id="PTHR48039">
    <property type="entry name" value="RNA-BINDING MOTIF PROTEIN 14B"/>
    <property type="match status" value="1"/>
</dbReference>
<sequence>MTEEKEQVIDPTLDRRTLFVRSIPFDATNEELSDYFSNFSPVKHAVIVLDNEKNSRGFGFVSFSTDDDALTALKESKKAKFKDTRLLRVDVAKRRDRKKEDGKPAPVKKEADAAQKVMKKSARLIIRNLPWSVRHPNDLKKVFEKYGPVKDAHIPKGKGGRMSGFGFVTMSRHAVAQRVVKESVGLKIGDREVAVDFAVDKKSWEQHKENEEEEEDSEEEADESDEEEDNEEKKEDEDADAKMESEEDKKSDEDESEGEDDEDDIDVKILGLDDDDEEEENRPKANRQEKFTIFIRNLPYDATQEALTEHFTKFGPIKYALPVIDKATGLAKGTGFVAFIKNEHYEDCLLNAPEVNPNSMLIPDDVSPLYVFEGRVLQISPAVDRESAAKLQERNAEARKELLGRAPGEKDKRNLFLLNEGRITANSKLAEVISHTDMMVREKSYNLRVQQLNKNPSLHLSMTRLAIRNLPRAMNEKALKALGRKAVVEFATEVKDGKRHGLNREEINRSTKHKKTLEEKLGMTEEQKRKARKHGVVRQAKVINEVKGSGEFGRSRGYGFLEFKDHRHALMGLRWLNTHEVTIPEILEGLDEEQAKLAKAEGGVAKRRLIVEFAIENAQVVKRRFDTMAKRTRESRDNKDFKGDKGDRNGRDFKGKNDRNGRDFKGKNDRNGRDFRGNGKRPREDGDNGRGYDDKRSKKDKANKFRGNKRGNMNKGGDRDQSEKNGSGKGNKSGLSDNAKFMIGKKRKQRRQGKK</sequence>
<protein>
    <submittedName>
        <fullName evidence="8">Unnamed protein product</fullName>
    </submittedName>
</protein>
<dbReference type="InterPro" id="IPR034809">
    <property type="entry name" value="Nop4_RRM4"/>
</dbReference>
<evidence type="ECO:0000256" key="4">
    <source>
        <dbReference type="ARBA" id="ARBA00023242"/>
    </source>
</evidence>
<evidence type="ECO:0000256" key="3">
    <source>
        <dbReference type="ARBA" id="ARBA00022884"/>
    </source>
</evidence>
<keyword evidence="3 5" id="KW-0694">RNA-binding</keyword>
<dbReference type="Gene3D" id="3.30.70.330">
    <property type="match status" value="4"/>
</dbReference>
<dbReference type="Proteomes" id="UP001165063">
    <property type="component" value="Unassembled WGS sequence"/>
</dbReference>
<comment type="caution">
    <text evidence="8">The sequence shown here is derived from an EMBL/GenBank/DDBJ whole genome shotgun (WGS) entry which is preliminary data.</text>
</comment>
<dbReference type="SUPFAM" id="SSF54928">
    <property type="entry name" value="RNA-binding domain, RBD"/>
    <property type="match status" value="3"/>
</dbReference>
<reference evidence="8" key="1">
    <citation type="submission" date="2023-04" db="EMBL/GenBank/DDBJ databases">
        <title>Ambrosiozyma monospora NBRC 1965.</title>
        <authorList>
            <person name="Ichikawa N."/>
            <person name="Sato H."/>
            <person name="Tonouchi N."/>
        </authorList>
    </citation>
    <scope>NUCLEOTIDE SEQUENCE</scope>
    <source>
        <strain evidence="8">NBRC 1965</strain>
    </source>
</reference>
<evidence type="ECO:0000256" key="2">
    <source>
        <dbReference type="ARBA" id="ARBA00022737"/>
    </source>
</evidence>
<dbReference type="CDD" id="cd12676">
    <property type="entry name" value="RRM3_Nop4p"/>
    <property type="match status" value="1"/>
</dbReference>
<feature type="region of interest" description="Disordered" evidence="6">
    <location>
        <begin position="204"/>
        <end position="286"/>
    </location>
</feature>
<dbReference type="PANTHER" id="PTHR48039:SF5">
    <property type="entry name" value="RNA-BINDING PROTEIN 28"/>
    <property type="match status" value="1"/>
</dbReference>